<dbReference type="EMBL" id="LOMO01000290">
    <property type="protein sequence ID" value="KXY25649.1"/>
    <property type="molecule type" value="Genomic_DNA"/>
</dbReference>
<protein>
    <recommendedName>
        <fullName evidence="1">DUF2726 domain-containing protein</fullName>
    </recommendedName>
</protein>
<dbReference type="Gene3D" id="1.25.40.10">
    <property type="entry name" value="Tetratricopeptide repeat domain"/>
    <property type="match status" value="1"/>
</dbReference>
<proteinExistence type="predicted"/>
<evidence type="ECO:0000313" key="2">
    <source>
        <dbReference type="EMBL" id="KXY25649.1"/>
    </source>
</evidence>
<accession>A0A9X0SIY1</accession>
<evidence type="ECO:0000313" key="3">
    <source>
        <dbReference type="Proteomes" id="UP000075476"/>
    </source>
</evidence>
<dbReference type="AlphaFoldDB" id="A0A9X0SIY1"/>
<name>A0A9X0SIY1_BACCE</name>
<dbReference type="InterPro" id="IPR011990">
    <property type="entry name" value="TPR-like_helical_dom_sf"/>
</dbReference>
<reference evidence="2 3" key="1">
    <citation type="submission" date="2015-12" db="EMBL/GenBank/DDBJ databases">
        <title>Bacillus cereus Group isolate.</title>
        <authorList>
            <person name="Kovac J."/>
        </authorList>
    </citation>
    <scope>NUCLEOTIDE SEQUENCE [LARGE SCALE GENOMIC DNA]</scope>
    <source>
        <strain evidence="2 3">FSL K6-0073</strain>
    </source>
</reference>
<dbReference type="Pfam" id="PF10881">
    <property type="entry name" value="DUF2726"/>
    <property type="match status" value="1"/>
</dbReference>
<evidence type="ECO:0000259" key="1">
    <source>
        <dbReference type="Pfam" id="PF10881"/>
    </source>
</evidence>
<dbReference type="InterPro" id="IPR024402">
    <property type="entry name" value="DUF2726"/>
</dbReference>
<dbReference type="Proteomes" id="UP000075476">
    <property type="component" value="Unassembled WGS sequence"/>
</dbReference>
<organism evidence="2 3">
    <name type="scientific">Bacillus cereus</name>
    <dbReference type="NCBI Taxonomy" id="1396"/>
    <lineage>
        <taxon>Bacteria</taxon>
        <taxon>Bacillati</taxon>
        <taxon>Bacillota</taxon>
        <taxon>Bacilli</taxon>
        <taxon>Bacillales</taxon>
        <taxon>Bacillaceae</taxon>
        <taxon>Bacillus</taxon>
        <taxon>Bacillus cereus group</taxon>
    </lineage>
</organism>
<comment type="caution">
    <text evidence="2">The sequence shown here is derived from an EMBL/GenBank/DDBJ whole genome shotgun (WGS) entry which is preliminary data.</text>
</comment>
<feature type="domain" description="DUF2726" evidence="1">
    <location>
        <begin position="615"/>
        <end position="731"/>
    </location>
</feature>
<dbReference type="RefSeq" id="WP_061664884.1">
    <property type="nucleotide sequence ID" value="NZ_LOMO01000290.1"/>
</dbReference>
<dbReference type="SUPFAM" id="SSF48452">
    <property type="entry name" value="TPR-like"/>
    <property type="match status" value="1"/>
</dbReference>
<gene>
    <name evidence="2" type="ORF">AT268_05395</name>
</gene>
<sequence length="845" mass="101187">MKKKRNFKKRDMKIAASTQVLEKDNDELSIEDIHWEYSVNEKFEPDTYDKLMSLLYPKEIHEEGISEEEIKHRFAVEKLFYEKDNLSLLLKYIYGKCGKLSKANVEATHFLMVISRIMYLYHTLGDFKGASELLKVAGVGNCSKALLKIDEEAREQELVNYYYFVFLYLITKKENEEFLEEDKEITINLFELCIDNRIELQNINYYRVDTYYIARLFFMNYQHLYSKVGKQKFEHVVMNFSHLLLNKKFYFFDSINGWKSSTQNFLEEWDEFYSGVEELILNDLVIRFLYFIKPVFKGYIYFEFREPIEGVLPKFKTFFKKWKVDFVMKYREVLGTLTKKICEIDDYGQNFICSQQDITCFFDLLDESKHTKYKKKFAEEYILSNITSYSFMKFYEEKMYRQFALLYNKCENEKLKEQVKNGLSFELAYCLSESGEKEQAKEIYEAMIKKGKEGSGVFNNLGVIYRDIDKNYMKALDLFNKANKILPNDQIIIQNINTTKKMIDEQKSHPQKIVERYFKKTDSQHKKIIFTIYRFQGQEYVSNELLMNATNFKGRYFEKLIRHLQSLELIYFDAGRGWYIDHAIKENVESYINPKLERQIIKWDNNCFYRPIFYHEAEINLYRVLKELFPMHLVFPNMDLKTIIDAEKIRDYLDNDILDYFFKAHVDFAIVDTTNYFPIMTYERDSTYQDHEPQKSNAIKKNIIFQTSGLPLIRLRYSPSMDYERLKEEIKQTTKEFFLEIQQGNNSESKRILKSFDLKKFDIYNELPNINDIQDKWSAIVGELIAENTIEIQMLKETGIVIIFLSEKVKSIVEMGKENIKKSMYQEFPVLNALEFKWESSKKED</sequence>